<dbReference type="PROSITE" id="PS50059">
    <property type="entry name" value="FKBP_PPIASE"/>
    <property type="match status" value="1"/>
</dbReference>
<evidence type="ECO:0000256" key="3">
    <source>
        <dbReference type="ARBA" id="ARBA00006577"/>
    </source>
</evidence>
<dbReference type="Proteomes" id="UP000019140">
    <property type="component" value="Unassembled WGS sequence"/>
</dbReference>
<reference evidence="12 13" key="1">
    <citation type="journal article" date="2014" name="Nature">
        <title>An environmental bacterial taxon with a large and distinct metabolic repertoire.</title>
        <authorList>
            <person name="Wilson M.C."/>
            <person name="Mori T."/>
            <person name="Ruckert C."/>
            <person name="Uria A.R."/>
            <person name="Helf M.J."/>
            <person name="Takada K."/>
            <person name="Gernert C."/>
            <person name="Steffens U.A."/>
            <person name="Heycke N."/>
            <person name="Schmitt S."/>
            <person name="Rinke C."/>
            <person name="Helfrich E.J."/>
            <person name="Brachmann A.O."/>
            <person name="Gurgui C."/>
            <person name="Wakimoto T."/>
            <person name="Kracht M."/>
            <person name="Crusemann M."/>
            <person name="Hentschel U."/>
            <person name="Abe I."/>
            <person name="Matsunaga S."/>
            <person name="Kalinowski J."/>
            <person name="Takeyama H."/>
            <person name="Piel J."/>
        </authorList>
    </citation>
    <scope>NUCLEOTIDE SEQUENCE [LARGE SCALE GENOMIC DNA]</scope>
    <source>
        <strain evidence="13">TSY2</strain>
    </source>
</reference>
<comment type="caution">
    <text evidence="12">The sequence shown here is derived from an EMBL/GenBank/DDBJ whole genome shotgun (WGS) entry which is preliminary data.</text>
</comment>
<sequence>MTIQKDKVVTMHYHLTNSDDGQVLDSSRGSDPLTYLHGTGSIIPGLERELAGLDVGATKTVEVAAAEAYGEYDDNMVQTLPREEFAGIDNLEVGMRLQAQDQDGNTFTVHIAQIEGDEVMIDGNHPLAGMPLTFEIEIVAIRDATAEELQHGHAHGEGEHHHH</sequence>
<dbReference type="PATRIC" id="fig|1429439.4.peg.2805"/>
<dbReference type="InterPro" id="IPR046357">
    <property type="entry name" value="PPIase_dom_sf"/>
</dbReference>
<comment type="catalytic activity">
    <reaction evidence="1 9 10">
        <text>[protein]-peptidylproline (omega=180) = [protein]-peptidylproline (omega=0)</text>
        <dbReference type="Rhea" id="RHEA:16237"/>
        <dbReference type="Rhea" id="RHEA-COMP:10747"/>
        <dbReference type="Rhea" id="RHEA-COMP:10748"/>
        <dbReference type="ChEBI" id="CHEBI:83833"/>
        <dbReference type="ChEBI" id="CHEBI:83834"/>
        <dbReference type="EC" id="5.2.1.8"/>
    </reaction>
</comment>
<proteinExistence type="inferred from homology"/>
<protein>
    <recommendedName>
        <fullName evidence="10">Peptidyl-prolyl cis-trans isomerase</fullName>
        <ecNumber evidence="10">5.2.1.8</ecNumber>
    </recommendedName>
</protein>
<accession>W4M9D8</accession>
<comment type="similarity">
    <text evidence="3 10">Belongs to the FKBP-type PPIase family.</text>
</comment>
<evidence type="ECO:0000259" key="11">
    <source>
        <dbReference type="PROSITE" id="PS50059"/>
    </source>
</evidence>
<evidence type="ECO:0000256" key="6">
    <source>
        <dbReference type="ARBA" id="ARBA00023186"/>
    </source>
</evidence>
<evidence type="ECO:0000256" key="4">
    <source>
        <dbReference type="ARBA" id="ARBA00022490"/>
    </source>
</evidence>
<keyword evidence="6" id="KW-0143">Chaperone</keyword>
<dbReference type="GO" id="GO:0003755">
    <property type="term" value="F:peptidyl-prolyl cis-trans isomerase activity"/>
    <property type="evidence" value="ECO:0007669"/>
    <property type="project" value="UniProtKB-UniRule"/>
</dbReference>
<evidence type="ECO:0000313" key="12">
    <source>
        <dbReference type="EMBL" id="ETX06546.1"/>
    </source>
</evidence>
<organism evidence="12 13">
    <name type="scientific">Candidatus Entotheonella gemina</name>
    <dbReference type="NCBI Taxonomy" id="1429439"/>
    <lineage>
        <taxon>Bacteria</taxon>
        <taxon>Pseudomonadati</taxon>
        <taxon>Nitrospinota/Tectimicrobiota group</taxon>
        <taxon>Candidatus Tectimicrobiota</taxon>
        <taxon>Candidatus Entotheonellia</taxon>
        <taxon>Candidatus Entotheonellales</taxon>
        <taxon>Candidatus Entotheonellaceae</taxon>
        <taxon>Candidatus Entotheonella</taxon>
    </lineage>
</organism>
<keyword evidence="7 9" id="KW-0413">Isomerase</keyword>
<dbReference type="HOGENOM" id="CLU_098197_1_0_7"/>
<dbReference type="AlphaFoldDB" id="W4M9D8"/>
<keyword evidence="5 9" id="KW-0697">Rotamase</keyword>
<evidence type="ECO:0000256" key="7">
    <source>
        <dbReference type="ARBA" id="ARBA00023235"/>
    </source>
</evidence>
<keyword evidence="13" id="KW-1185">Reference proteome</keyword>
<dbReference type="SUPFAM" id="SSF54534">
    <property type="entry name" value="FKBP-like"/>
    <property type="match status" value="1"/>
</dbReference>
<dbReference type="Pfam" id="PF00254">
    <property type="entry name" value="FKBP_C"/>
    <property type="match status" value="1"/>
</dbReference>
<evidence type="ECO:0000256" key="8">
    <source>
        <dbReference type="ARBA" id="ARBA00037071"/>
    </source>
</evidence>
<dbReference type="Gene3D" id="3.10.50.40">
    <property type="match status" value="1"/>
</dbReference>
<evidence type="ECO:0000256" key="2">
    <source>
        <dbReference type="ARBA" id="ARBA00004496"/>
    </source>
</evidence>
<evidence type="ECO:0000256" key="9">
    <source>
        <dbReference type="PROSITE-ProRule" id="PRU00277"/>
    </source>
</evidence>
<evidence type="ECO:0000256" key="10">
    <source>
        <dbReference type="RuleBase" id="RU003915"/>
    </source>
</evidence>
<keyword evidence="4" id="KW-0963">Cytoplasm</keyword>
<dbReference type="PANTHER" id="PTHR47861:SF3">
    <property type="entry name" value="FKBP-TYPE PEPTIDYL-PROLYL CIS-TRANS ISOMERASE SLYD"/>
    <property type="match status" value="1"/>
</dbReference>
<comment type="subcellular location">
    <subcellularLocation>
        <location evidence="2">Cytoplasm</location>
    </subcellularLocation>
</comment>
<dbReference type="GO" id="GO:0042026">
    <property type="term" value="P:protein refolding"/>
    <property type="evidence" value="ECO:0007669"/>
    <property type="project" value="UniProtKB-ARBA"/>
</dbReference>
<dbReference type="EC" id="5.2.1.8" evidence="10"/>
<gene>
    <name evidence="12" type="ORF">ETSY2_16505</name>
</gene>
<dbReference type="PANTHER" id="PTHR47861">
    <property type="entry name" value="FKBP-TYPE PEPTIDYL-PROLYL CIS-TRANS ISOMERASE SLYD"/>
    <property type="match status" value="1"/>
</dbReference>
<dbReference type="EMBL" id="AZHX01000670">
    <property type="protein sequence ID" value="ETX06546.1"/>
    <property type="molecule type" value="Genomic_DNA"/>
</dbReference>
<comment type="function">
    <text evidence="8">Also involved in hydrogenase metallocenter assembly, probably by participating in the nickel insertion step. This function in hydrogenase biosynthesis requires chaperone activity and the presence of the metal-binding domain, but not PPIase activity.</text>
</comment>
<evidence type="ECO:0000256" key="1">
    <source>
        <dbReference type="ARBA" id="ARBA00000971"/>
    </source>
</evidence>
<evidence type="ECO:0000313" key="13">
    <source>
        <dbReference type="Proteomes" id="UP000019140"/>
    </source>
</evidence>
<dbReference type="GO" id="GO:0005737">
    <property type="term" value="C:cytoplasm"/>
    <property type="evidence" value="ECO:0007669"/>
    <property type="project" value="UniProtKB-SubCell"/>
</dbReference>
<dbReference type="InterPro" id="IPR001179">
    <property type="entry name" value="PPIase_FKBP_dom"/>
</dbReference>
<dbReference type="NCBIfam" id="NF008008">
    <property type="entry name" value="PRK10737.1"/>
    <property type="match status" value="1"/>
</dbReference>
<name>W4M9D8_9BACT</name>
<evidence type="ECO:0000256" key="5">
    <source>
        <dbReference type="ARBA" id="ARBA00023110"/>
    </source>
</evidence>
<feature type="domain" description="PPIase FKBP-type" evidence="11">
    <location>
        <begin position="6"/>
        <end position="96"/>
    </location>
</feature>